<feature type="compositionally biased region" description="Polar residues" evidence="1">
    <location>
        <begin position="19"/>
        <end position="31"/>
    </location>
</feature>
<name>A0A1I8FI50_9PLAT</name>
<feature type="region of interest" description="Disordered" evidence="1">
    <location>
        <begin position="1"/>
        <end position="55"/>
    </location>
</feature>
<feature type="domain" description="Replication factor Mcm10 C-terminal" evidence="2">
    <location>
        <begin position="35"/>
        <end position="293"/>
    </location>
</feature>
<evidence type="ECO:0000313" key="4">
    <source>
        <dbReference type="WBParaSite" id="maker-unitig_34865-snap-gene-0.3-mRNA-1"/>
    </source>
</evidence>
<dbReference type="SMART" id="SM01280">
    <property type="entry name" value="Mcm10"/>
    <property type="match status" value="1"/>
</dbReference>
<reference evidence="4" key="1">
    <citation type="submission" date="2016-11" db="UniProtKB">
        <authorList>
            <consortium name="WormBaseParasite"/>
        </authorList>
    </citation>
    <scope>IDENTIFICATION</scope>
</reference>
<protein>
    <submittedName>
        <fullName evidence="4">Mcm10 domain-containing protein</fullName>
    </submittedName>
</protein>
<organism evidence="3 4">
    <name type="scientific">Macrostomum lignano</name>
    <dbReference type="NCBI Taxonomy" id="282301"/>
    <lineage>
        <taxon>Eukaryota</taxon>
        <taxon>Metazoa</taxon>
        <taxon>Spiralia</taxon>
        <taxon>Lophotrochozoa</taxon>
        <taxon>Platyhelminthes</taxon>
        <taxon>Rhabditophora</taxon>
        <taxon>Macrostomorpha</taxon>
        <taxon>Macrostomida</taxon>
        <taxon>Macrostomidae</taxon>
        <taxon>Macrostomum</taxon>
    </lineage>
</organism>
<dbReference type="Proteomes" id="UP000095280">
    <property type="component" value="Unplaced"/>
</dbReference>
<feature type="compositionally biased region" description="Polar residues" evidence="1">
    <location>
        <begin position="155"/>
        <end position="169"/>
    </location>
</feature>
<evidence type="ECO:0000313" key="3">
    <source>
        <dbReference type="Proteomes" id="UP000095280"/>
    </source>
</evidence>
<proteinExistence type="predicted"/>
<sequence length="311" mass="34569">PHKPLAAGSRQSDWRSHFLKSNNNSSIKFGQSPSSSLSTRRRPPRQAGGGGVSGIRALPAQQNRFGQQFAPVPRSAASVLLKCQSRHRSRKTSRSNRANLLPVPFSGISRVGMPDPSSGHKFGILRICGAGMNRDFSANSRPEAVGCEAAGAWSRTPTQQQRPAPSSELNQRLNEDFCWRCRETSSLNASDRVSKEQDSYFNTLERKEASRAKLATITERKVRVADCAPVRSEVCKDCKQTTFTFGLPLSNRAVPPLRRQSYEKTSFATERKGPTLERDVLLARGEERKFVDLDGNPYTSSYSIELFVLFY</sequence>
<feature type="region of interest" description="Disordered" evidence="1">
    <location>
        <begin position="150"/>
        <end position="169"/>
    </location>
</feature>
<evidence type="ECO:0000259" key="2">
    <source>
        <dbReference type="SMART" id="SM01280"/>
    </source>
</evidence>
<dbReference type="AlphaFoldDB" id="A0A1I8FI50"/>
<accession>A0A1I8FI50</accession>
<keyword evidence="3" id="KW-1185">Reference proteome</keyword>
<dbReference type="InterPro" id="IPR015411">
    <property type="entry name" value="Rep_factor_Mcm10_C"/>
</dbReference>
<evidence type="ECO:0000256" key="1">
    <source>
        <dbReference type="SAM" id="MobiDB-lite"/>
    </source>
</evidence>
<dbReference type="WBParaSite" id="maker-unitig_34865-snap-gene-0.3-mRNA-1">
    <property type="protein sequence ID" value="maker-unitig_34865-snap-gene-0.3-mRNA-1"/>
    <property type="gene ID" value="maker-unitig_34865-snap-gene-0.3"/>
</dbReference>